<accession>A0AAV4CR83</accession>
<dbReference type="AlphaFoldDB" id="A0AAV4CR83"/>
<organism evidence="2 3">
    <name type="scientific">Plakobranchus ocellatus</name>
    <dbReference type="NCBI Taxonomy" id="259542"/>
    <lineage>
        <taxon>Eukaryota</taxon>
        <taxon>Metazoa</taxon>
        <taxon>Spiralia</taxon>
        <taxon>Lophotrochozoa</taxon>
        <taxon>Mollusca</taxon>
        <taxon>Gastropoda</taxon>
        <taxon>Heterobranchia</taxon>
        <taxon>Euthyneura</taxon>
        <taxon>Panpulmonata</taxon>
        <taxon>Sacoglossa</taxon>
        <taxon>Placobranchoidea</taxon>
        <taxon>Plakobranchidae</taxon>
        <taxon>Plakobranchus</taxon>
    </lineage>
</organism>
<evidence type="ECO:0000313" key="2">
    <source>
        <dbReference type="EMBL" id="GFO34406.1"/>
    </source>
</evidence>
<proteinExistence type="predicted"/>
<dbReference type="EMBL" id="BLXT01006896">
    <property type="protein sequence ID" value="GFO34406.1"/>
    <property type="molecule type" value="Genomic_DNA"/>
</dbReference>
<comment type="caution">
    <text evidence="2">The sequence shown here is derived from an EMBL/GenBank/DDBJ whole genome shotgun (WGS) entry which is preliminary data.</text>
</comment>
<evidence type="ECO:0000313" key="3">
    <source>
        <dbReference type="Proteomes" id="UP000735302"/>
    </source>
</evidence>
<gene>
    <name evidence="2" type="ORF">PoB_006091100</name>
</gene>
<sequence>MALWKGHVFGRVGLIFRLRGLAHRESNPSPKRYRSCQTSPLWRSHVFGRVGLIFSLRGLAHRESNPSSKSYRSCQTSPRSRYPGRTTRRWGHSAPWSYPNRYSQCVSSVSCFTL</sequence>
<evidence type="ECO:0000256" key="1">
    <source>
        <dbReference type="SAM" id="MobiDB-lite"/>
    </source>
</evidence>
<dbReference type="Proteomes" id="UP000735302">
    <property type="component" value="Unassembled WGS sequence"/>
</dbReference>
<keyword evidence="3" id="KW-1185">Reference proteome</keyword>
<name>A0AAV4CR83_9GAST</name>
<feature type="compositionally biased region" description="Polar residues" evidence="1">
    <location>
        <begin position="65"/>
        <end position="79"/>
    </location>
</feature>
<protein>
    <submittedName>
        <fullName evidence="2">Uncharacterized protein</fullName>
    </submittedName>
</protein>
<reference evidence="2 3" key="1">
    <citation type="journal article" date="2021" name="Elife">
        <title>Chloroplast acquisition without the gene transfer in kleptoplastic sea slugs, Plakobranchus ocellatus.</title>
        <authorList>
            <person name="Maeda T."/>
            <person name="Takahashi S."/>
            <person name="Yoshida T."/>
            <person name="Shimamura S."/>
            <person name="Takaki Y."/>
            <person name="Nagai Y."/>
            <person name="Toyoda A."/>
            <person name="Suzuki Y."/>
            <person name="Arimoto A."/>
            <person name="Ishii H."/>
            <person name="Satoh N."/>
            <person name="Nishiyama T."/>
            <person name="Hasebe M."/>
            <person name="Maruyama T."/>
            <person name="Minagawa J."/>
            <person name="Obokata J."/>
            <person name="Shigenobu S."/>
        </authorList>
    </citation>
    <scope>NUCLEOTIDE SEQUENCE [LARGE SCALE GENOMIC DNA]</scope>
</reference>
<feature type="region of interest" description="Disordered" evidence="1">
    <location>
        <begin position="62"/>
        <end position="90"/>
    </location>
</feature>